<evidence type="ECO:0000313" key="2">
    <source>
        <dbReference type="Proteomes" id="UP000051530"/>
    </source>
</evidence>
<sequence length="143" mass="16176">MFDLPSQSKILFIFDKKDPNTGNSISAFCKLFPLTTFLFKNIDCLAEKDTLASAMKKRKCKIAINCFSQKNDKVENFLTFIRLVNDNIEFIKFQINSSKGFVSSGPIVGSKSLMFLKNMSQDMRSLFTDVFYVPSALIDQAAL</sequence>
<protein>
    <submittedName>
        <fullName evidence="1">Uncharacterized protein</fullName>
    </submittedName>
</protein>
<comment type="caution">
    <text evidence="1">The sequence shown here is derived from an EMBL/GenBank/DDBJ whole genome shotgun (WGS) entry which is preliminary data.</text>
</comment>
<organism evidence="1 2">
    <name type="scientific">Pseudoloma neurophilia</name>
    <dbReference type="NCBI Taxonomy" id="146866"/>
    <lineage>
        <taxon>Eukaryota</taxon>
        <taxon>Fungi</taxon>
        <taxon>Fungi incertae sedis</taxon>
        <taxon>Microsporidia</taxon>
        <taxon>Pseudoloma</taxon>
    </lineage>
</organism>
<dbReference type="EMBL" id="LGUB01000306">
    <property type="protein sequence ID" value="KRH93521.1"/>
    <property type="molecule type" value="Genomic_DNA"/>
</dbReference>
<gene>
    <name evidence="1" type="ORF">M153_798000431</name>
</gene>
<accession>A0A0R0M392</accession>
<reference evidence="1 2" key="1">
    <citation type="submission" date="2015-07" db="EMBL/GenBank/DDBJ databases">
        <title>The genome of Pseudoloma neurophilia, a relevant intracellular parasite of the zebrafish.</title>
        <authorList>
            <person name="Ndikumana S."/>
            <person name="Pelin A."/>
            <person name="Sanders J."/>
            <person name="Corradi N."/>
        </authorList>
    </citation>
    <scope>NUCLEOTIDE SEQUENCE [LARGE SCALE GENOMIC DNA]</scope>
    <source>
        <strain evidence="1 2">MK1</strain>
    </source>
</reference>
<dbReference type="VEuPathDB" id="MicrosporidiaDB:M153_798000431"/>
<feature type="non-terminal residue" evidence="1">
    <location>
        <position position="143"/>
    </location>
</feature>
<keyword evidence="2" id="KW-1185">Reference proteome</keyword>
<name>A0A0R0M392_9MICR</name>
<proteinExistence type="predicted"/>
<evidence type="ECO:0000313" key="1">
    <source>
        <dbReference type="EMBL" id="KRH93521.1"/>
    </source>
</evidence>
<dbReference type="Proteomes" id="UP000051530">
    <property type="component" value="Unassembled WGS sequence"/>
</dbReference>
<dbReference type="AlphaFoldDB" id="A0A0R0M392"/>